<dbReference type="RefSeq" id="WP_349135114.1">
    <property type="nucleotide sequence ID" value="NZ_JBBMFF010000158.1"/>
</dbReference>
<keyword evidence="2" id="KW-1185">Reference proteome</keyword>
<accession>A0ABV1G4V4</accession>
<organism evidence="1 2">
    <name type="scientific">Faecousia intestinalis</name>
    <dbReference type="NCBI Taxonomy" id="3133167"/>
    <lineage>
        <taxon>Bacteria</taxon>
        <taxon>Bacillati</taxon>
        <taxon>Bacillota</taxon>
        <taxon>Clostridia</taxon>
        <taxon>Eubacteriales</taxon>
        <taxon>Oscillospiraceae</taxon>
        <taxon>Faecousia</taxon>
    </lineage>
</organism>
<gene>
    <name evidence="1" type="ORF">WMO66_04135</name>
</gene>
<proteinExistence type="predicted"/>
<comment type="caution">
    <text evidence="1">The sequence shown here is derived from an EMBL/GenBank/DDBJ whole genome shotgun (WGS) entry which is preliminary data.</text>
</comment>
<dbReference type="EMBL" id="JBBMFF010000158">
    <property type="protein sequence ID" value="MEQ2510443.1"/>
    <property type="molecule type" value="Genomic_DNA"/>
</dbReference>
<protein>
    <submittedName>
        <fullName evidence="1">Uncharacterized protein</fullName>
    </submittedName>
</protein>
<evidence type="ECO:0000313" key="2">
    <source>
        <dbReference type="Proteomes" id="UP001491552"/>
    </source>
</evidence>
<dbReference type="Proteomes" id="UP001491552">
    <property type="component" value="Unassembled WGS sequence"/>
</dbReference>
<reference evidence="1 2" key="1">
    <citation type="submission" date="2024-03" db="EMBL/GenBank/DDBJ databases">
        <title>Human intestinal bacterial collection.</title>
        <authorList>
            <person name="Pauvert C."/>
            <person name="Hitch T.C.A."/>
            <person name="Clavel T."/>
        </authorList>
    </citation>
    <scope>NUCLEOTIDE SEQUENCE [LARGE SCALE GENOMIC DNA]</scope>
    <source>
        <strain evidence="1 2">CLA-AA-H192</strain>
    </source>
</reference>
<evidence type="ECO:0000313" key="1">
    <source>
        <dbReference type="EMBL" id="MEQ2510443.1"/>
    </source>
</evidence>
<sequence>MKQYQKPKVNYENFALAEHIAMCDYQIGSGDPIQCKIIKDNYDGDGADFVNGFAETEPHVTKCDFIVPNYCYTNGADMPKIFQS</sequence>
<name>A0ABV1G4V4_9FIRM</name>